<protein>
    <recommendedName>
        <fullName evidence="2">WKF domain-containing protein</fullName>
    </recommendedName>
</protein>
<evidence type="ECO:0000259" key="2">
    <source>
        <dbReference type="Pfam" id="PF10180"/>
    </source>
</evidence>
<feature type="compositionally biased region" description="Low complexity" evidence="1">
    <location>
        <begin position="22"/>
        <end position="37"/>
    </location>
</feature>
<feature type="compositionally biased region" description="Polar residues" evidence="1">
    <location>
        <begin position="38"/>
        <end position="51"/>
    </location>
</feature>
<dbReference type="InterPro" id="IPR019327">
    <property type="entry name" value="WKF"/>
</dbReference>
<dbReference type="AlphaFoldDB" id="A0A9P9EXH3"/>
<dbReference type="Proteomes" id="UP000717696">
    <property type="component" value="Unassembled WGS sequence"/>
</dbReference>
<feature type="compositionally biased region" description="Polar residues" evidence="1">
    <location>
        <begin position="1"/>
        <end position="10"/>
    </location>
</feature>
<name>A0A9P9EXH3_9HYPO</name>
<feature type="compositionally biased region" description="Acidic residues" evidence="1">
    <location>
        <begin position="393"/>
        <end position="411"/>
    </location>
</feature>
<feature type="compositionally biased region" description="Polar residues" evidence="1">
    <location>
        <begin position="100"/>
        <end position="114"/>
    </location>
</feature>
<feature type="region of interest" description="Disordered" evidence="1">
    <location>
        <begin position="282"/>
        <end position="421"/>
    </location>
</feature>
<accession>A0A9P9EXH3</accession>
<dbReference type="OrthoDB" id="10261563at2759"/>
<dbReference type="PANTHER" id="PTHR22306">
    <property type="entry name" value="CHROMOSOME 7 OPEN READING FRAME 50"/>
    <property type="match status" value="1"/>
</dbReference>
<sequence length="421" mass="45436">MFSSKGNAPAQQVPAWKKSGSKHQQSAASASATATGSPTVGQRSSTHQGTPSKRKLDAHTPPQVNSSHVAKRPRKDETTGDRNGQLKNRKSVTFADAPSKNGNPNDTKPDSTATPQKKSKGPSKKQKPPASTDLKPALEYLRLWKTARTSWKFNKNHQSTLIKHVFDADAIPTADIDAFYEYIKDLKGMVRMRLRESALEVRTKDRSQGGAAFPEGTVDLDATQGRYETILAKFLQSQQVGSKRKLFHEEEYLSDSDSDDEIIIQRLVKRMRAELVIEELSDGADTEMSTTSSTSSRTIASGDNATPNAGKRMKLNDGTGKRRRKLRTNMDDSDSSSSSSDSSSDSESDSNSDSGTSSSGSSSSSSDESSDDDEADNRQDDDETSSSSSSSSDDADSEDSSSDEDSDDSDDGNAQVGTTQS</sequence>
<dbReference type="Pfam" id="PF10180">
    <property type="entry name" value="WKF"/>
    <property type="match status" value="1"/>
</dbReference>
<dbReference type="PANTHER" id="PTHR22306:SF2">
    <property type="entry name" value="CHROMOSOME 7 OPEN READING FRAME 50"/>
    <property type="match status" value="1"/>
</dbReference>
<evidence type="ECO:0000313" key="4">
    <source>
        <dbReference type="Proteomes" id="UP000717696"/>
    </source>
</evidence>
<comment type="caution">
    <text evidence="3">The sequence shown here is derived from an EMBL/GenBank/DDBJ whole genome shotgun (WGS) entry which is preliminary data.</text>
</comment>
<dbReference type="EMBL" id="JAGMUU010000007">
    <property type="protein sequence ID" value="KAH7149635.1"/>
    <property type="molecule type" value="Genomic_DNA"/>
</dbReference>
<feature type="domain" description="WKF" evidence="2">
    <location>
        <begin position="139"/>
        <end position="201"/>
    </location>
</feature>
<feature type="compositionally biased region" description="Low complexity" evidence="1">
    <location>
        <begin position="286"/>
        <end position="298"/>
    </location>
</feature>
<feature type="compositionally biased region" description="Low complexity" evidence="1">
    <location>
        <begin position="351"/>
        <end position="367"/>
    </location>
</feature>
<feature type="compositionally biased region" description="Basic residues" evidence="1">
    <location>
        <begin position="117"/>
        <end position="127"/>
    </location>
</feature>
<gene>
    <name evidence="3" type="ORF">B0J13DRAFT_621473</name>
</gene>
<reference evidence="3" key="1">
    <citation type="journal article" date="2021" name="Nat. Commun.">
        <title>Genetic determinants of endophytism in the Arabidopsis root mycobiome.</title>
        <authorList>
            <person name="Mesny F."/>
            <person name="Miyauchi S."/>
            <person name="Thiergart T."/>
            <person name="Pickel B."/>
            <person name="Atanasova L."/>
            <person name="Karlsson M."/>
            <person name="Huettel B."/>
            <person name="Barry K.W."/>
            <person name="Haridas S."/>
            <person name="Chen C."/>
            <person name="Bauer D."/>
            <person name="Andreopoulos W."/>
            <person name="Pangilinan J."/>
            <person name="LaButti K."/>
            <person name="Riley R."/>
            <person name="Lipzen A."/>
            <person name="Clum A."/>
            <person name="Drula E."/>
            <person name="Henrissat B."/>
            <person name="Kohler A."/>
            <person name="Grigoriev I.V."/>
            <person name="Martin F.M."/>
            <person name="Hacquard S."/>
        </authorList>
    </citation>
    <scope>NUCLEOTIDE SEQUENCE</scope>
    <source>
        <strain evidence="3">MPI-CAGE-AT-0021</strain>
    </source>
</reference>
<evidence type="ECO:0000256" key="1">
    <source>
        <dbReference type="SAM" id="MobiDB-lite"/>
    </source>
</evidence>
<keyword evidence="4" id="KW-1185">Reference proteome</keyword>
<feature type="compositionally biased region" description="Acidic residues" evidence="1">
    <location>
        <begin position="368"/>
        <end position="384"/>
    </location>
</feature>
<feature type="region of interest" description="Disordered" evidence="1">
    <location>
        <begin position="1"/>
        <end position="134"/>
    </location>
</feature>
<organism evidence="3 4">
    <name type="scientific">Dactylonectria estremocensis</name>
    <dbReference type="NCBI Taxonomy" id="1079267"/>
    <lineage>
        <taxon>Eukaryota</taxon>
        <taxon>Fungi</taxon>
        <taxon>Dikarya</taxon>
        <taxon>Ascomycota</taxon>
        <taxon>Pezizomycotina</taxon>
        <taxon>Sordariomycetes</taxon>
        <taxon>Hypocreomycetidae</taxon>
        <taxon>Hypocreales</taxon>
        <taxon>Nectriaceae</taxon>
        <taxon>Dactylonectria</taxon>
    </lineage>
</organism>
<evidence type="ECO:0000313" key="3">
    <source>
        <dbReference type="EMBL" id="KAH7149635.1"/>
    </source>
</evidence>
<proteinExistence type="predicted"/>